<keyword evidence="5" id="KW-0812">Transmembrane</keyword>
<evidence type="ECO:0000256" key="2">
    <source>
        <dbReference type="PIRSR" id="PIRSR603782-1"/>
    </source>
</evidence>
<evidence type="ECO:0000256" key="5">
    <source>
        <dbReference type="SAM" id="Phobius"/>
    </source>
</evidence>
<evidence type="ECO:0000313" key="6">
    <source>
        <dbReference type="EMBL" id="CAD8049272.1"/>
    </source>
</evidence>
<feature type="transmembrane region" description="Helical" evidence="5">
    <location>
        <begin position="73"/>
        <end position="90"/>
    </location>
</feature>
<feature type="binding site" evidence="2">
    <location>
        <position position="149"/>
    </location>
    <ligand>
        <name>Cu cation</name>
        <dbReference type="ChEBI" id="CHEBI:23378"/>
    </ligand>
</feature>
<comment type="similarity">
    <text evidence="1">Belongs to the SCO1/2 family.</text>
</comment>
<dbReference type="FunFam" id="3.40.30.10:FF:000013">
    <property type="entry name" value="Blast:Protein SCO1 homolog, mitochondrial"/>
    <property type="match status" value="1"/>
</dbReference>
<dbReference type="InterPro" id="IPR003782">
    <property type="entry name" value="SCO1/SenC"/>
</dbReference>
<dbReference type="GO" id="GO:0033617">
    <property type="term" value="P:mitochondrial respiratory chain complex IV assembly"/>
    <property type="evidence" value="ECO:0007669"/>
    <property type="project" value="TreeGrafter"/>
</dbReference>
<feature type="disulfide bond" description="Redox-active" evidence="3">
    <location>
        <begin position="149"/>
        <end position="153"/>
    </location>
</feature>
<accession>A0A8S1K9K5</accession>
<keyword evidence="3" id="KW-1015">Disulfide bond</keyword>
<dbReference type="AlphaFoldDB" id="A0A8S1K9K5"/>
<keyword evidence="5" id="KW-1133">Transmembrane helix</keyword>
<keyword evidence="5" id="KW-0472">Membrane</keyword>
<sequence>MLLRRSLMLCSPYLRLNSRFLSQRPVYYFGDQRKENPLSDLEQKPPLTKDEVKETLKGQEPEEEEDISKRSNVLLYSFGAIGLMLGYVFMQITQMGYQNKSKPVEMTVKHKGKAQIGGPWKLLTTDGRVMTDQDLRGSYYMIYFGFCNCPDICPASLLKLSKALQRIRQLPEGKLFNLKTIFVSVDPDRDSGERVERFLSHFDKSIIGLRGRTNDDPELKEAMRNFKIYASKIKFQQEDEKTKQTTDQYTIDHTIITYLMDNENNYVTHLGSNLGEFDLARIIVEKILENEREKMQN</sequence>
<feature type="binding site" evidence="2">
    <location>
        <position position="253"/>
    </location>
    <ligand>
        <name>Cu cation</name>
        <dbReference type="ChEBI" id="CHEBI:23378"/>
    </ligand>
</feature>
<dbReference type="OrthoDB" id="270009at2759"/>
<dbReference type="GO" id="GO:0046872">
    <property type="term" value="F:metal ion binding"/>
    <property type="evidence" value="ECO:0007669"/>
    <property type="project" value="UniProtKB-KW"/>
</dbReference>
<dbReference type="PANTHER" id="PTHR12151">
    <property type="entry name" value="ELECTRON TRANSPORT PROTIN SCO1/SENC FAMILY MEMBER"/>
    <property type="match status" value="1"/>
</dbReference>
<evidence type="ECO:0000256" key="3">
    <source>
        <dbReference type="PIRSR" id="PIRSR603782-2"/>
    </source>
</evidence>
<keyword evidence="2" id="KW-0186">Copper</keyword>
<keyword evidence="7" id="KW-1185">Reference proteome</keyword>
<comment type="caution">
    <text evidence="6">The sequence shown here is derived from an EMBL/GenBank/DDBJ whole genome shotgun (WGS) entry which is preliminary data.</text>
</comment>
<dbReference type="CDD" id="cd02968">
    <property type="entry name" value="SCO"/>
    <property type="match status" value="1"/>
</dbReference>
<reference evidence="6" key="1">
    <citation type="submission" date="2021-01" db="EMBL/GenBank/DDBJ databases">
        <authorList>
            <consortium name="Genoscope - CEA"/>
            <person name="William W."/>
        </authorList>
    </citation>
    <scope>NUCLEOTIDE SEQUENCE</scope>
</reference>
<protein>
    <submittedName>
        <fullName evidence="6">Uncharacterized protein</fullName>
    </submittedName>
</protein>
<organism evidence="6 7">
    <name type="scientific">Paramecium sonneborni</name>
    <dbReference type="NCBI Taxonomy" id="65129"/>
    <lineage>
        <taxon>Eukaryota</taxon>
        <taxon>Sar</taxon>
        <taxon>Alveolata</taxon>
        <taxon>Ciliophora</taxon>
        <taxon>Intramacronucleata</taxon>
        <taxon>Oligohymenophorea</taxon>
        <taxon>Peniculida</taxon>
        <taxon>Parameciidae</taxon>
        <taxon>Paramecium</taxon>
    </lineage>
</organism>
<evidence type="ECO:0000256" key="1">
    <source>
        <dbReference type="ARBA" id="ARBA00010996"/>
    </source>
</evidence>
<dbReference type="EMBL" id="CAJJDN010000004">
    <property type="protein sequence ID" value="CAD8049272.1"/>
    <property type="molecule type" value="Genomic_DNA"/>
</dbReference>
<name>A0A8S1K9K5_9CILI</name>
<evidence type="ECO:0000313" key="7">
    <source>
        <dbReference type="Proteomes" id="UP000692954"/>
    </source>
</evidence>
<gene>
    <name evidence="6" type="ORF">PSON_ATCC_30995.1.T0040009</name>
</gene>
<evidence type="ECO:0000256" key="4">
    <source>
        <dbReference type="SAM" id="MobiDB-lite"/>
    </source>
</evidence>
<dbReference type="PANTHER" id="PTHR12151:SF5">
    <property type="entry name" value="AT19154P"/>
    <property type="match status" value="1"/>
</dbReference>
<feature type="compositionally biased region" description="Basic and acidic residues" evidence="4">
    <location>
        <begin position="37"/>
        <end position="60"/>
    </location>
</feature>
<dbReference type="GO" id="GO:0005739">
    <property type="term" value="C:mitochondrion"/>
    <property type="evidence" value="ECO:0007669"/>
    <property type="project" value="GOC"/>
</dbReference>
<feature type="region of interest" description="Disordered" evidence="4">
    <location>
        <begin position="37"/>
        <end position="65"/>
    </location>
</feature>
<dbReference type="Pfam" id="PF02630">
    <property type="entry name" value="SCO1-SenC"/>
    <property type="match status" value="1"/>
</dbReference>
<dbReference type="Proteomes" id="UP000692954">
    <property type="component" value="Unassembled WGS sequence"/>
</dbReference>
<keyword evidence="2" id="KW-0479">Metal-binding</keyword>
<proteinExistence type="inferred from homology"/>
<feature type="binding site" evidence="2">
    <location>
        <position position="153"/>
    </location>
    <ligand>
        <name>Cu cation</name>
        <dbReference type="ChEBI" id="CHEBI:23378"/>
    </ligand>
</feature>